<dbReference type="Proteomes" id="UP000823674">
    <property type="component" value="Chromosome A08"/>
</dbReference>
<keyword evidence="6" id="KW-0249">Electron transport</keyword>
<evidence type="ECO:0000256" key="5">
    <source>
        <dbReference type="ARBA" id="ARBA00022723"/>
    </source>
</evidence>
<feature type="domain" description="2Fe-2S ferredoxin-type" evidence="10">
    <location>
        <begin position="57"/>
        <end position="166"/>
    </location>
</feature>
<evidence type="ECO:0000256" key="8">
    <source>
        <dbReference type="ARBA" id="ARBA00023014"/>
    </source>
</evidence>
<dbReference type="SUPFAM" id="SSF54292">
    <property type="entry name" value="2Fe-2S ferredoxin-like"/>
    <property type="match status" value="1"/>
</dbReference>
<sequence>MALALPCTFCTPFKLKTSPINRRYSRSIRPQATSSEFRIPVEISSPADRGSLAVPTHKVTVHDRQRGVVHEFEVPEDQYILHSAESQNITLPFACRHGTLLFNPFTMSCLCLISSCCTSCAVRVKSGDLRQPQALGISAELKSQGYALLCVGFPTSDLEVETQDEDEVYWLQFGRYFARGPIERDDYALELAMGDE</sequence>
<proteinExistence type="inferred from homology"/>
<keyword evidence="5" id="KW-0479">Metal-binding</keyword>
<comment type="similarity">
    <text evidence="2">Belongs to the 2Fe2S plant-type ferredoxin family.</text>
</comment>
<accession>A0ABQ7LQJ7</accession>
<keyword evidence="4" id="KW-0001">2Fe-2S</keyword>
<keyword evidence="3" id="KW-0813">Transport</keyword>
<evidence type="ECO:0000256" key="1">
    <source>
        <dbReference type="ARBA" id="ARBA00004229"/>
    </source>
</evidence>
<evidence type="ECO:0000256" key="6">
    <source>
        <dbReference type="ARBA" id="ARBA00022982"/>
    </source>
</evidence>
<evidence type="ECO:0000256" key="2">
    <source>
        <dbReference type="ARBA" id="ARBA00007874"/>
    </source>
</evidence>
<organism evidence="11 12">
    <name type="scientific">Brassica rapa subsp. trilocularis</name>
    <dbReference type="NCBI Taxonomy" id="1813537"/>
    <lineage>
        <taxon>Eukaryota</taxon>
        <taxon>Viridiplantae</taxon>
        <taxon>Streptophyta</taxon>
        <taxon>Embryophyta</taxon>
        <taxon>Tracheophyta</taxon>
        <taxon>Spermatophyta</taxon>
        <taxon>Magnoliopsida</taxon>
        <taxon>eudicotyledons</taxon>
        <taxon>Gunneridae</taxon>
        <taxon>Pentapetalae</taxon>
        <taxon>rosids</taxon>
        <taxon>malvids</taxon>
        <taxon>Brassicales</taxon>
        <taxon>Brassicaceae</taxon>
        <taxon>Brassiceae</taxon>
        <taxon>Brassica</taxon>
    </lineage>
</organism>
<evidence type="ECO:0000256" key="9">
    <source>
        <dbReference type="ARBA" id="ARBA00034078"/>
    </source>
</evidence>
<dbReference type="EMBL" id="JADBGQ010000007">
    <property type="protein sequence ID" value="KAG5388846.1"/>
    <property type="molecule type" value="Genomic_DNA"/>
</dbReference>
<dbReference type="InterPro" id="IPR012675">
    <property type="entry name" value="Beta-grasp_dom_sf"/>
</dbReference>
<dbReference type="InterPro" id="IPR036010">
    <property type="entry name" value="2Fe-2S_ferredoxin-like_sf"/>
</dbReference>
<evidence type="ECO:0000313" key="11">
    <source>
        <dbReference type="EMBL" id="KAG5388846.1"/>
    </source>
</evidence>
<evidence type="ECO:0000256" key="4">
    <source>
        <dbReference type="ARBA" id="ARBA00022714"/>
    </source>
</evidence>
<dbReference type="CDD" id="cd00207">
    <property type="entry name" value="fer2"/>
    <property type="match status" value="1"/>
</dbReference>
<dbReference type="PANTHER" id="PTHR43112">
    <property type="entry name" value="FERREDOXIN"/>
    <property type="match status" value="1"/>
</dbReference>
<gene>
    <name evidence="11" type="primary">A08p013660.1_BraROA</name>
    <name evidence="11" type="ORF">IGI04_030387</name>
</gene>
<dbReference type="Gene3D" id="3.10.20.30">
    <property type="match status" value="2"/>
</dbReference>
<evidence type="ECO:0000256" key="7">
    <source>
        <dbReference type="ARBA" id="ARBA00023004"/>
    </source>
</evidence>
<comment type="cofactor">
    <cofactor evidence="9">
        <name>[2Fe-2S] cluster</name>
        <dbReference type="ChEBI" id="CHEBI:190135"/>
    </cofactor>
</comment>
<evidence type="ECO:0000313" key="12">
    <source>
        <dbReference type="Proteomes" id="UP000823674"/>
    </source>
</evidence>
<keyword evidence="12" id="KW-1185">Reference proteome</keyword>
<keyword evidence="8" id="KW-0411">Iron-sulfur</keyword>
<evidence type="ECO:0000256" key="3">
    <source>
        <dbReference type="ARBA" id="ARBA00022448"/>
    </source>
</evidence>
<reference evidence="11 12" key="1">
    <citation type="submission" date="2021-03" db="EMBL/GenBank/DDBJ databases">
        <authorList>
            <person name="King G.J."/>
            <person name="Bancroft I."/>
            <person name="Baten A."/>
            <person name="Bloomfield J."/>
            <person name="Borpatragohain P."/>
            <person name="He Z."/>
            <person name="Irish N."/>
            <person name="Irwin J."/>
            <person name="Liu K."/>
            <person name="Mauleon R.P."/>
            <person name="Moore J."/>
            <person name="Morris R."/>
            <person name="Ostergaard L."/>
            <person name="Wang B."/>
            <person name="Wells R."/>
        </authorList>
    </citation>
    <scope>NUCLEOTIDE SEQUENCE [LARGE SCALE GENOMIC DNA]</scope>
    <source>
        <strain evidence="11">R-o-18</strain>
        <tissue evidence="11">Leaf</tissue>
    </source>
</reference>
<comment type="subcellular location">
    <subcellularLocation>
        <location evidence="1">Plastid</location>
        <location evidence="1">Chloroplast</location>
    </subcellularLocation>
</comment>
<evidence type="ECO:0000259" key="10">
    <source>
        <dbReference type="PROSITE" id="PS51085"/>
    </source>
</evidence>
<dbReference type="PROSITE" id="PS51085">
    <property type="entry name" value="2FE2S_FER_2"/>
    <property type="match status" value="1"/>
</dbReference>
<keyword evidence="7" id="KW-0408">Iron</keyword>
<dbReference type="PANTHER" id="PTHR43112:SF10">
    <property type="entry name" value="FERREDOXIN C 2, CHLOROPLASTIC"/>
    <property type="match status" value="1"/>
</dbReference>
<dbReference type="Pfam" id="PF00111">
    <property type="entry name" value="Fer2"/>
    <property type="match status" value="1"/>
</dbReference>
<name>A0ABQ7LQJ7_BRACM</name>
<dbReference type="InterPro" id="IPR001041">
    <property type="entry name" value="2Fe-2S_ferredoxin-type"/>
</dbReference>
<comment type="caution">
    <text evidence="11">The sequence shown here is derived from an EMBL/GenBank/DDBJ whole genome shotgun (WGS) entry which is preliminary data.</text>
</comment>
<protein>
    <recommendedName>
        <fullName evidence="10">2Fe-2S ferredoxin-type domain-containing protein</fullName>
    </recommendedName>
</protein>